<organism evidence="1">
    <name type="scientific">marine sediment metagenome</name>
    <dbReference type="NCBI Taxonomy" id="412755"/>
    <lineage>
        <taxon>unclassified sequences</taxon>
        <taxon>metagenomes</taxon>
        <taxon>ecological metagenomes</taxon>
    </lineage>
</organism>
<accession>X1L988</accession>
<evidence type="ECO:0000313" key="1">
    <source>
        <dbReference type="EMBL" id="GAH98954.1"/>
    </source>
</evidence>
<name>X1L988_9ZZZZ</name>
<dbReference type="EMBL" id="BARU01047394">
    <property type="protein sequence ID" value="GAH98954.1"/>
    <property type="molecule type" value="Genomic_DNA"/>
</dbReference>
<feature type="non-terminal residue" evidence="1">
    <location>
        <position position="1"/>
    </location>
</feature>
<comment type="caution">
    <text evidence="1">The sequence shown here is derived from an EMBL/GenBank/DDBJ whole genome shotgun (WGS) entry which is preliminary data.</text>
</comment>
<proteinExistence type="predicted"/>
<gene>
    <name evidence="1" type="ORF">S03H2_71038</name>
</gene>
<sequence length="30" mass="3499">NDCDGRDLDLLGSVDIKDLRIFVDNWMRGF</sequence>
<dbReference type="AlphaFoldDB" id="X1L988"/>
<reference evidence="1" key="1">
    <citation type="journal article" date="2014" name="Front. Microbiol.">
        <title>High frequency of phylogenetically diverse reductive dehalogenase-homologous genes in deep subseafloor sedimentary metagenomes.</title>
        <authorList>
            <person name="Kawai M."/>
            <person name="Futagami T."/>
            <person name="Toyoda A."/>
            <person name="Takaki Y."/>
            <person name="Nishi S."/>
            <person name="Hori S."/>
            <person name="Arai W."/>
            <person name="Tsubouchi T."/>
            <person name="Morono Y."/>
            <person name="Uchiyama I."/>
            <person name="Ito T."/>
            <person name="Fujiyama A."/>
            <person name="Inagaki F."/>
            <person name="Takami H."/>
        </authorList>
    </citation>
    <scope>NUCLEOTIDE SEQUENCE</scope>
    <source>
        <strain evidence="1">Expedition CK06-06</strain>
    </source>
</reference>
<protein>
    <submittedName>
        <fullName evidence="1">Uncharacterized protein</fullName>
    </submittedName>
</protein>